<proteinExistence type="predicted"/>
<name>M0MA92_9EURY</name>
<dbReference type="PATRIC" id="fig|1227455.4.peg.3310"/>
<gene>
    <name evidence="2" type="ORF">C449_16258</name>
</gene>
<organism evidence="2 3">
    <name type="scientific">Halococcus saccharolyticus DSM 5350</name>
    <dbReference type="NCBI Taxonomy" id="1227455"/>
    <lineage>
        <taxon>Archaea</taxon>
        <taxon>Methanobacteriati</taxon>
        <taxon>Methanobacteriota</taxon>
        <taxon>Stenosarchaea group</taxon>
        <taxon>Halobacteria</taxon>
        <taxon>Halobacteriales</taxon>
        <taxon>Halococcaceae</taxon>
        <taxon>Halococcus</taxon>
    </lineage>
</organism>
<keyword evidence="1" id="KW-0472">Membrane</keyword>
<dbReference type="Proteomes" id="UP000011669">
    <property type="component" value="Unassembled WGS sequence"/>
</dbReference>
<dbReference type="OrthoDB" id="214306at2157"/>
<protein>
    <submittedName>
        <fullName evidence="2">Uncharacterized protein</fullName>
    </submittedName>
</protein>
<accession>M0MA92</accession>
<dbReference type="EMBL" id="AOMD01000033">
    <property type="protein sequence ID" value="EMA42712.1"/>
    <property type="molecule type" value="Genomic_DNA"/>
</dbReference>
<dbReference type="AlphaFoldDB" id="M0MA92"/>
<evidence type="ECO:0000256" key="1">
    <source>
        <dbReference type="SAM" id="Phobius"/>
    </source>
</evidence>
<dbReference type="RefSeq" id="WP_006079109.1">
    <property type="nucleotide sequence ID" value="NZ_AOMD01000033.1"/>
</dbReference>
<keyword evidence="3" id="KW-1185">Reference proteome</keyword>
<feature type="transmembrane region" description="Helical" evidence="1">
    <location>
        <begin position="49"/>
        <end position="68"/>
    </location>
</feature>
<reference evidence="2 3" key="1">
    <citation type="journal article" date="2014" name="PLoS Genet.">
        <title>Phylogenetically driven sequencing of extremely halophilic archaea reveals strategies for static and dynamic osmo-response.</title>
        <authorList>
            <person name="Becker E.A."/>
            <person name="Seitzer P.M."/>
            <person name="Tritt A."/>
            <person name="Larsen D."/>
            <person name="Krusor M."/>
            <person name="Yao A.I."/>
            <person name="Wu D."/>
            <person name="Madern D."/>
            <person name="Eisen J.A."/>
            <person name="Darling A.E."/>
            <person name="Facciotti M.T."/>
        </authorList>
    </citation>
    <scope>NUCLEOTIDE SEQUENCE [LARGE SCALE GENOMIC DNA]</scope>
    <source>
        <strain evidence="2 3">DSM 5350</strain>
    </source>
</reference>
<keyword evidence="1" id="KW-0812">Transmembrane</keyword>
<keyword evidence="1" id="KW-1133">Transmembrane helix</keyword>
<sequence length="75" mass="8105">MATEEAETDGRYLTRQNVMRCYRWLTGLAIGAVVTVVVAEGFVPRVVTGTAIGCWLLASLLLFAHVGIKNTTHGV</sequence>
<dbReference type="InParanoid" id="M0MA92"/>
<dbReference type="STRING" id="1227455.C449_16258"/>
<feature type="transmembrane region" description="Helical" evidence="1">
    <location>
        <begin position="21"/>
        <end position="43"/>
    </location>
</feature>
<evidence type="ECO:0000313" key="2">
    <source>
        <dbReference type="EMBL" id="EMA42712.1"/>
    </source>
</evidence>
<comment type="caution">
    <text evidence="2">The sequence shown here is derived from an EMBL/GenBank/DDBJ whole genome shotgun (WGS) entry which is preliminary data.</text>
</comment>
<evidence type="ECO:0000313" key="3">
    <source>
        <dbReference type="Proteomes" id="UP000011669"/>
    </source>
</evidence>